<evidence type="ECO:0000313" key="10">
    <source>
        <dbReference type="Proteomes" id="UP000320244"/>
    </source>
</evidence>
<reference evidence="9 10" key="1">
    <citation type="submission" date="2019-05" db="EMBL/GenBank/DDBJ databases">
        <authorList>
            <person name="Lee S.D."/>
        </authorList>
    </citation>
    <scope>NUCLEOTIDE SEQUENCE [LARGE SCALE GENOMIC DNA]</scope>
    <source>
        <strain evidence="9 10">C5-26</strain>
    </source>
</reference>
<dbReference type="GO" id="GO:0016787">
    <property type="term" value="F:hydrolase activity"/>
    <property type="evidence" value="ECO:0007669"/>
    <property type="project" value="UniProtKB-KW"/>
</dbReference>
<dbReference type="InterPro" id="IPR019851">
    <property type="entry name" value="CRISPR-assoc_Cas1_ECOLI"/>
</dbReference>
<evidence type="ECO:0000256" key="6">
    <source>
        <dbReference type="ARBA" id="ARBA00023118"/>
    </source>
</evidence>
<feature type="binding site" evidence="8">
    <location>
        <position position="235"/>
    </location>
    <ligand>
        <name>Mn(2+)</name>
        <dbReference type="ChEBI" id="CHEBI:29035"/>
    </ligand>
</feature>
<dbReference type="InterPro" id="IPR050646">
    <property type="entry name" value="Cas1"/>
</dbReference>
<keyword evidence="10" id="KW-1185">Reference proteome</keyword>
<keyword evidence="1 8" id="KW-0540">Nuclease</keyword>
<dbReference type="Proteomes" id="UP000320244">
    <property type="component" value="Unassembled WGS sequence"/>
</dbReference>
<feature type="binding site" evidence="8">
    <location>
        <position position="248"/>
    </location>
    <ligand>
        <name>Mn(2+)</name>
        <dbReference type="ChEBI" id="CHEBI:29035"/>
    </ligand>
</feature>
<dbReference type="EC" id="3.1.-.-" evidence="8"/>
<dbReference type="NCBIfam" id="TIGR00287">
    <property type="entry name" value="cas1"/>
    <property type="match status" value="1"/>
</dbReference>
<name>A0A563DT09_9MICO</name>
<proteinExistence type="inferred from homology"/>
<keyword evidence="8" id="KW-0464">Manganese</keyword>
<evidence type="ECO:0000256" key="7">
    <source>
        <dbReference type="ARBA" id="ARBA00023125"/>
    </source>
</evidence>
<keyword evidence="4 8" id="KW-0378">Hydrolase</keyword>
<keyword evidence="7 8" id="KW-0238">DNA-binding</keyword>
<comment type="cofactor">
    <cofactor evidence="8">
        <name>Mg(2+)</name>
        <dbReference type="ChEBI" id="CHEBI:18420"/>
    </cofactor>
    <cofactor evidence="8">
        <name>Mn(2+)</name>
        <dbReference type="ChEBI" id="CHEBI:29035"/>
    </cofactor>
</comment>
<dbReference type="GO" id="GO:0046872">
    <property type="term" value="F:metal ion binding"/>
    <property type="evidence" value="ECO:0007669"/>
    <property type="project" value="UniProtKB-UniRule"/>
</dbReference>
<dbReference type="GO" id="GO:0003677">
    <property type="term" value="F:DNA binding"/>
    <property type="evidence" value="ECO:0007669"/>
    <property type="project" value="UniProtKB-KW"/>
</dbReference>
<dbReference type="GO" id="GO:0051607">
    <property type="term" value="P:defense response to virus"/>
    <property type="evidence" value="ECO:0007669"/>
    <property type="project" value="UniProtKB-UniRule"/>
</dbReference>
<dbReference type="GO" id="GO:0043571">
    <property type="term" value="P:maintenance of CRISPR repeat elements"/>
    <property type="evidence" value="ECO:0007669"/>
    <property type="project" value="UniProtKB-UniRule"/>
</dbReference>
<protein>
    <recommendedName>
        <fullName evidence="8">CRISPR-associated endonuclease Cas1</fullName>
        <ecNumber evidence="8">3.1.-.-</ecNumber>
    </recommendedName>
</protein>
<evidence type="ECO:0000256" key="8">
    <source>
        <dbReference type="HAMAP-Rule" id="MF_01470"/>
    </source>
</evidence>
<dbReference type="PANTHER" id="PTHR34353:SF3">
    <property type="entry name" value="CRISPR-ASSOCIATED ENDONUCLEASE CAS1"/>
    <property type="match status" value="1"/>
</dbReference>
<dbReference type="Gene3D" id="3.100.10.20">
    <property type="entry name" value="CRISPR-associated endonuclease Cas1, N-terminal domain"/>
    <property type="match status" value="1"/>
</dbReference>
<dbReference type="EMBL" id="VCQV01000056">
    <property type="protein sequence ID" value="TWP32834.1"/>
    <property type="molecule type" value="Genomic_DNA"/>
</dbReference>
<evidence type="ECO:0000256" key="1">
    <source>
        <dbReference type="ARBA" id="ARBA00022722"/>
    </source>
</evidence>
<dbReference type="AlphaFoldDB" id="A0A563DT09"/>
<dbReference type="InterPro" id="IPR042211">
    <property type="entry name" value="CRISPR-assoc_Cas1_N"/>
</dbReference>
<keyword evidence="6 8" id="KW-0051">Antiviral defense</keyword>
<dbReference type="OrthoDB" id="9777847at2"/>
<comment type="caution">
    <text evidence="9">The sequence shown here is derived from an EMBL/GenBank/DDBJ whole genome shotgun (WGS) entry which is preliminary data.</text>
</comment>
<dbReference type="GO" id="GO:0004520">
    <property type="term" value="F:DNA endonuclease activity"/>
    <property type="evidence" value="ECO:0007669"/>
    <property type="project" value="InterPro"/>
</dbReference>
<dbReference type="HAMAP" id="MF_01470">
    <property type="entry name" value="Cas1"/>
    <property type="match status" value="1"/>
</dbReference>
<evidence type="ECO:0000256" key="3">
    <source>
        <dbReference type="ARBA" id="ARBA00022759"/>
    </source>
</evidence>
<dbReference type="InterPro" id="IPR002729">
    <property type="entry name" value="CRISPR-assoc_Cas1"/>
</dbReference>
<evidence type="ECO:0000256" key="5">
    <source>
        <dbReference type="ARBA" id="ARBA00022842"/>
    </source>
</evidence>
<keyword evidence="5 8" id="KW-0460">Magnesium</keyword>
<dbReference type="Pfam" id="PF01867">
    <property type="entry name" value="Cas_Cas1"/>
    <property type="match status" value="1"/>
</dbReference>
<evidence type="ECO:0000313" key="9">
    <source>
        <dbReference type="EMBL" id="TWP32834.1"/>
    </source>
</evidence>
<gene>
    <name evidence="9" type="primary">cas1e</name>
    <name evidence="8" type="synonym">cas1</name>
    <name evidence="9" type="ORF">FGL98_23175</name>
</gene>
<comment type="subunit">
    <text evidence="8">Homodimer, forms a heterotetramer with a Cas2 homodimer.</text>
</comment>
<reference evidence="9 10" key="2">
    <citation type="submission" date="2019-08" db="EMBL/GenBank/DDBJ databases">
        <title>Jejuicoccus antrihumi gen. nov., sp. nov., a new member of the family Dermacoccaceae isolated from a cave.</title>
        <authorList>
            <person name="Schumann P."/>
            <person name="Kim I.S."/>
        </authorList>
    </citation>
    <scope>NUCLEOTIDE SEQUENCE [LARGE SCALE GENOMIC DNA]</scope>
    <source>
        <strain evidence="9 10">C5-26</strain>
    </source>
</reference>
<keyword evidence="3 8" id="KW-0255">Endonuclease</keyword>
<keyword evidence="2 8" id="KW-0479">Metal-binding</keyword>
<dbReference type="Gene3D" id="1.20.120.920">
    <property type="entry name" value="CRISPR-associated endonuclease Cas1, C-terminal domain"/>
    <property type="match status" value="1"/>
</dbReference>
<accession>A0A563DT09</accession>
<sequence>MRSANRGGRVVTDKITPVRLTRPSALLLSRVDERLSFLYLDRCAVHQDDNGTVAVVQTDQGRRSTQIPVATLTCLLLGPGTSITQQAMASLSRVGCGVSFVGAGAIRSYGAFLSPYAPTDRLQQQAKMATDPQLRVETARRMYVKRFPGTSSATFADGTIEQLRGIEGIRMRGVYQQHAKKQRLRGWRRNTGTIPHDGPPDNVNRALNSANSALYGVVNAVVLALGLSPGLGVIHTGNRQSFTLDIADLYKTNVTIPLAFSLHQDTDAETTILRKLRDGLRLVRMLPQIITDIDEVLGLPVTHDPDEWDIDSLRLWGPRGEVEGNWSHAEWTS</sequence>
<organism evidence="9 10">
    <name type="scientific">Leekyejoonella antrihumi</name>
    <dbReference type="NCBI Taxonomy" id="1660198"/>
    <lineage>
        <taxon>Bacteria</taxon>
        <taxon>Bacillati</taxon>
        <taxon>Actinomycetota</taxon>
        <taxon>Actinomycetes</taxon>
        <taxon>Micrococcales</taxon>
        <taxon>Dermacoccaceae</taxon>
        <taxon>Leekyejoonella</taxon>
    </lineage>
</organism>
<dbReference type="PANTHER" id="PTHR34353">
    <property type="entry name" value="CRISPR-ASSOCIATED ENDONUCLEASE CAS1 1"/>
    <property type="match status" value="1"/>
</dbReference>
<dbReference type="NCBIfam" id="TIGR03638">
    <property type="entry name" value="cas1_ECOLI"/>
    <property type="match status" value="1"/>
</dbReference>
<evidence type="ECO:0000256" key="4">
    <source>
        <dbReference type="ARBA" id="ARBA00022801"/>
    </source>
</evidence>
<evidence type="ECO:0000256" key="2">
    <source>
        <dbReference type="ARBA" id="ARBA00022723"/>
    </source>
</evidence>
<dbReference type="InterPro" id="IPR042206">
    <property type="entry name" value="CRISPR-assoc_Cas1_C"/>
</dbReference>
<comment type="similarity">
    <text evidence="8">Belongs to the CRISPR-associated endonuclease Cas1 family.</text>
</comment>
<comment type="function">
    <text evidence="8">CRISPR (clustered regularly interspaced short palindromic repeat), is an adaptive immune system that provides protection against mobile genetic elements (viruses, transposable elements and conjugative plasmids). CRISPR clusters contain spacers, sequences complementary to antecedent mobile elements, and target invading nucleic acids. CRISPR clusters are transcribed and processed into CRISPR RNA (crRNA). Acts as a dsDNA endonuclease. Involved in the integration of spacer DNA into the CRISPR cassette.</text>
</comment>
<feature type="binding site" evidence="8">
    <location>
        <position position="167"/>
    </location>
    <ligand>
        <name>Mn(2+)</name>
        <dbReference type="ChEBI" id="CHEBI:29035"/>
    </ligand>
</feature>